<dbReference type="InterPro" id="IPR036856">
    <property type="entry name" value="Ald_Oxase/Xan_DH_a/b_sf"/>
</dbReference>
<dbReference type="STRING" id="634436.SAMN05216361_2051"/>
<sequence>MTETISTSRRAFLKRSATASGFTLGLTLLPASRPSAMFADAPASESLTPSVFIAIHKNGDVDITCHRSEMGQQIRTSIPQVIVEELGADWQHVNVVQATGHPKYGDQNTDGSRSIRRNFDRLREAGATAAYLLRAAAAKGWQVDINDCDVENHHVKHTPSGKRIAFGKLVAVAATLPLPEPDQLTLKAREDWQSIGKPMRSLDIHAMTSGQAVYGQDVILDNMCFAVIQRPPVVFSGVESVNDADIKKMSGVVDVITLPAPEAPAMFKPLGGVAVIANNTWQAWQASRALKIKWSDSPNAGYDSAAYREQLLATATTPGEVVRQQGNFAEAKQQAASLMEAQYYAPHLAQAPMEPPAATAVVTEDKAEIWACTQTPQSARQVVAAALNLDPENVTINVTLLGGGFGRKSKPDFVVEAALLAKAMKRPVKVVWRREDDIQHGYFHTVSAQALTATLNEQNQVTGWLHNSVFPSISSTFNPAANKPSDGELDLGMVDTPFNIENLQLERGEAEAHVRIGWLRSVANVYHAFAIQSFVDEIAQRTGKDQQALLLELIGPDRHIDFSKSNAKYGNYGDPLEDYPVDTARLKNVINTVCEKANWSKRHEQGRFLGLAAHRSFLTYAAVIIEVDVDDRGNWSIPKAYVALDAGTVVNPEHVRAQCEGGLIYGISCAIGQITASNGQINESNFHNYQVARMPQTPVNVEVIIVESSAPPGGVGEPPTPPAAPALANALFAATGQRLRELPLPLTVKKA</sequence>
<dbReference type="InterPro" id="IPR046867">
    <property type="entry name" value="AldOxase/xan_DH_MoCoBD2"/>
</dbReference>
<dbReference type="InterPro" id="IPR000674">
    <property type="entry name" value="Ald_Oxase/Xan_DH_a/b"/>
</dbReference>
<dbReference type="Gene3D" id="3.90.1170.50">
    <property type="entry name" value="Aldehyde oxidase/xanthine dehydrogenase, a/b hammerhead"/>
    <property type="match status" value="1"/>
</dbReference>
<evidence type="ECO:0000313" key="3">
    <source>
        <dbReference type="Proteomes" id="UP000184520"/>
    </source>
</evidence>
<keyword evidence="3" id="KW-1185">Reference proteome</keyword>
<dbReference type="InterPro" id="IPR008274">
    <property type="entry name" value="AldOxase/xan_DH_MoCoBD1"/>
</dbReference>
<organism evidence="2 3">
    <name type="scientific">Marisediminitalea aggregata</name>
    <dbReference type="NCBI Taxonomy" id="634436"/>
    <lineage>
        <taxon>Bacteria</taxon>
        <taxon>Pseudomonadati</taxon>
        <taxon>Pseudomonadota</taxon>
        <taxon>Gammaproteobacteria</taxon>
        <taxon>Alteromonadales</taxon>
        <taxon>Alteromonadaceae</taxon>
        <taxon>Marisediminitalea</taxon>
    </lineage>
</organism>
<evidence type="ECO:0000259" key="1">
    <source>
        <dbReference type="SMART" id="SM01008"/>
    </source>
</evidence>
<feature type="domain" description="Aldehyde oxidase/xanthine dehydrogenase a/b hammerhead" evidence="1">
    <location>
        <begin position="209"/>
        <end position="298"/>
    </location>
</feature>
<dbReference type="InterPro" id="IPR006311">
    <property type="entry name" value="TAT_signal"/>
</dbReference>
<dbReference type="OrthoDB" id="9767994at2"/>
<protein>
    <submittedName>
        <fullName evidence="2">Isoquinoline 1-oxidoreductase, beta subunit</fullName>
    </submittedName>
</protein>
<dbReference type="Pfam" id="PF20256">
    <property type="entry name" value="MoCoBD_2"/>
    <property type="match status" value="2"/>
</dbReference>
<dbReference type="AlphaFoldDB" id="A0A1M5JDW4"/>
<dbReference type="RefSeq" id="WP_073321919.1">
    <property type="nucleotide sequence ID" value="NZ_FQWD01000003.1"/>
</dbReference>
<dbReference type="InterPro" id="IPR052516">
    <property type="entry name" value="N-heterocyclic_Hydroxylase"/>
</dbReference>
<dbReference type="PIRSF" id="PIRSF036389">
    <property type="entry name" value="IOR_B"/>
    <property type="match status" value="1"/>
</dbReference>
<dbReference type="PANTHER" id="PTHR47495:SF3">
    <property type="entry name" value="BLR6219 PROTEIN"/>
    <property type="match status" value="1"/>
</dbReference>
<reference evidence="3" key="1">
    <citation type="submission" date="2016-11" db="EMBL/GenBank/DDBJ databases">
        <authorList>
            <person name="Varghese N."/>
            <person name="Submissions S."/>
        </authorList>
    </citation>
    <scope>NUCLEOTIDE SEQUENCE [LARGE SCALE GENOMIC DNA]</scope>
    <source>
        <strain evidence="3">CGMCC 1.8995</strain>
    </source>
</reference>
<proteinExistence type="predicted"/>
<evidence type="ECO:0000313" key="2">
    <source>
        <dbReference type="EMBL" id="SHG38737.1"/>
    </source>
</evidence>
<dbReference type="InterPro" id="IPR037165">
    <property type="entry name" value="AldOxase/xan_DH_Mopterin-bd_sf"/>
</dbReference>
<dbReference type="PROSITE" id="PS51318">
    <property type="entry name" value="TAT"/>
    <property type="match status" value="1"/>
</dbReference>
<dbReference type="Gene3D" id="3.30.365.10">
    <property type="entry name" value="Aldehyde oxidase/xanthine dehydrogenase, molybdopterin binding domain"/>
    <property type="match status" value="4"/>
</dbReference>
<dbReference type="SUPFAM" id="SSF56003">
    <property type="entry name" value="Molybdenum cofactor-binding domain"/>
    <property type="match status" value="2"/>
</dbReference>
<dbReference type="InterPro" id="IPR012368">
    <property type="entry name" value="OxRdtase_Mopterin-bd_su_IorB"/>
</dbReference>
<dbReference type="GO" id="GO:0016491">
    <property type="term" value="F:oxidoreductase activity"/>
    <property type="evidence" value="ECO:0007669"/>
    <property type="project" value="InterPro"/>
</dbReference>
<name>A0A1M5JDW4_9ALTE</name>
<dbReference type="SMART" id="SM01008">
    <property type="entry name" value="Ald_Xan_dh_C"/>
    <property type="match status" value="1"/>
</dbReference>
<dbReference type="Proteomes" id="UP000184520">
    <property type="component" value="Unassembled WGS sequence"/>
</dbReference>
<dbReference type="PANTHER" id="PTHR47495">
    <property type="entry name" value="ALDEHYDE DEHYDROGENASE"/>
    <property type="match status" value="1"/>
</dbReference>
<accession>A0A1M5JDW4</accession>
<gene>
    <name evidence="2" type="ORF">SAMN05216361_2051</name>
</gene>
<dbReference type="SUPFAM" id="SSF54665">
    <property type="entry name" value="CO dehydrogenase molybdoprotein N-domain-like"/>
    <property type="match status" value="1"/>
</dbReference>
<dbReference type="EMBL" id="FQWD01000003">
    <property type="protein sequence ID" value="SHG38737.1"/>
    <property type="molecule type" value="Genomic_DNA"/>
</dbReference>
<dbReference type="Pfam" id="PF02738">
    <property type="entry name" value="MoCoBD_1"/>
    <property type="match status" value="1"/>
</dbReference>